<keyword evidence="2" id="KW-0472">Membrane</keyword>
<keyword evidence="2" id="KW-0812">Transmembrane</keyword>
<dbReference type="Proteomes" id="UP000747542">
    <property type="component" value="Unassembled WGS sequence"/>
</dbReference>
<evidence type="ECO:0000313" key="5">
    <source>
        <dbReference type="Proteomes" id="UP000747542"/>
    </source>
</evidence>
<feature type="signal peptide" evidence="3">
    <location>
        <begin position="1"/>
        <end position="19"/>
    </location>
</feature>
<keyword evidence="5" id="KW-1185">Reference proteome</keyword>
<evidence type="ECO:0000256" key="2">
    <source>
        <dbReference type="SAM" id="Phobius"/>
    </source>
</evidence>
<comment type="caution">
    <text evidence="4">The sequence shown here is derived from an EMBL/GenBank/DDBJ whole genome shotgun (WGS) entry which is preliminary data.</text>
</comment>
<dbReference type="OrthoDB" id="10602524at2759"/>
<feature type="chain" id="PRO_5035246750" evidence="3">
    <location>
        <begin position="20"/>
        <end position="188"/>
    </location>
</feature>
<name>A0A8J5K477_HOMAM</name>
<sequence length="188" mass="20664">MRLGCVLSVLVGVLAAGSALIPLPIPLPAVGPGPLIVAGLWSLKAIAILGYKKLQEDKQLREEEKEYENYESSYSRQKRAITQGEEEVEEAEKLLLSAATHLDTDGCVLKLLCHLNNKQVDALTLEETVLLQMFSDSPETMSSYNTTIQEDSEVDQGVCDKMFPNCPLTEEELGSLLRQTWGCGSLNH</sequence>
<dbReference type="EMBL" id="JAHLQT010022636">
    <property type="protein sequence ID" value="KAG7166303.1"/>
    <property type="molecule type" value="Genomic_DNA"/>
</dbReference>
<evidence type="ECO:0000313" key="4">
    <source>
        <dbReference type="EMBL" id="KAG7166303.1"/>
    </source>
</evidence>
<protein>
    <submittedName>
        <fullName evidence="4">Uncharacterized protein</fullName>
    </submittedName>
</protein>
<organism evidence="4 5">
    <name type="scientific">Homarus americanus</name>
    <name type="common">American lobster</name>
    <dbReference type="NCBI Taxonomy" id="6706"/>
    <lineage>
        <taxon>Eukaryota</taxon>
        <taxon>Metazoa</taxon>
        <taxon>Ecdysozoa</taxon>
        <taxon>Arthropoda</taxon>
        <taxon>Crustacea</taxon>
        <taxon>Multicrustacea</taxon>
        <taxon>Malacostraca</taxon>
        <taxon>Eumalacostraca</taxon>
        <taxon>Eucarida</taxon>
        <taxon>Decapoda</taxon>
        <taxon>Pleocyemata</taxon>
        <taxon>Astacidea</taxon>
        <taxon>Nephropoidea</taxon>
        <taxon>Nephropidae</taxon>
        <taxon>Homarus</taxon>
    </lineage>
</organism>
<feature type="transmembrane region" description="Helical" evidence="2">
    <location>
        <begin position="29"/>
        <end position="51"/>
    </location>
</feature>
<keyword evidence="1" id="KW-0175">Coiled coil</keyword>
<reference evidence="4" key="1">
    <citation type="journal article" date="2021" name="Sci. Adv.">
        <title>The American lobster genome reveals insights on longevity, neural, and immune adaptations.</title>
        <authorList>
            <person name="Polinski J.M."/>
            <person name="Zimin A.V."/>
            <person name="Clark K.F."/>
            <person name="Kohn A.B."/>
            <person name="Sadowski N."/>
            <person name="Timp W."/>
            <person name="Ptitsyn A."/>
            <person name="Khanna P."/>
            <person name="Romanova D.Y."/>
            <person name="Williams P."/>
            <person name="Greenwood S.J."/>
            <person name="Moroz L.L."/>
            <person name="Walt D.R."/>
            <person name="Bodnar A.G."/>
        </authorList>
    </citation>
    <scope>NUCLEOTIDE SEQUENCE</scope>
    <source>
        <strain evidence="4">GMGI-L3</strain>
    </source>
</reference>
<proteinExistence type="predicted"/>
<feature type="coiled-coil region" evidence="1">
    <location>
        <begin position="53"/>
        <end position="94"/>
    </location>
</feature>
<keyword evidence="2" id="KW-1133">Transmembrane helix</keyword>
<gene>
    <name evidence="4" type="ORF">Hamer_G011133</name>
</gene>
<accession>A0A8J5K477</accession>
<evidence type="ECO:0000256" key="3">
    <source>
        <dbReference type="SAM" id="SignalP"/>
    </source>
</evidence>
<keyword evidence="3" id="KW-0732">Signal</keyword>
<dbReference type="AlphaFoldDB" id="A0A8J5K477"/>
<evidence type="ECO:0000256" key="1">
    <source>
        <dbReference type="SAM" id="Coils"/>
    </source>
</evidence>